<dbReference type="PANTHER" id="PTHR35335">
    <property type="entry name" value="UPF0716 PROTEIN FXSA"/>
    <property type="match status" value="1"/>
</dbReference>
<dbReference type="GO" id="GO:0016020">
    <property type="term" value="C:membrane"/>
    <property type="evidence" value="ECO:0007669"/>
    <property type="project" value="InterPro"/>
</dbReference>
<reference evidence="3 4" key="1">
    <citation type="submission" date="2017-08" db="EMBL/GenBank/DDBJ databases">
        <authorList>
            <person name="de Groot N.N."/>
        </authorList>
    </citation>
    <scope>NUCLEOTIDE SEQUENCE [LARGE SCALE GENOMIC DNA]</scope>
    <source>
        <strain evidence="3 4">NBT06-6</strain>
    </source>
</reference>
<dbReference type="RefSeq" id="WP_095276635.1">
    <property type="nucleotide sequence ID" value="NZ_CP047655.1"/>
</dbReference>
<proteinExistence type="predicted"/>
<feature type="transmembrane region" description="Helical" evidence="2">
    <location>
        <begin position="25"/>
        <end position="47"/>
    </location>
</feature>
<sequence length="194" mass="20769">MPLFIFAYFLIEALAFFGVAKLIGVGWALLAIFALMFLGGALASLALRGTLVNAAEGRSSLGRVAGDSALLMTGWLLCTIPGFVSSLLGFLLIFSPTRGFLRRFIRTRTIRSLENFGVRVYNTSPLSQFQTSYGNFGAGRQAGSHQAHEQDTEHDVIDADELEAMFRAEGPKLDRGDGDGGASTSKGPDGGKDK</sequence>
<dbReference type="AlphaFoldDB" id="A0A269PEC5"/>
<accession>A0A269PEC5</accession>
<protein>
    <recommendedName>
        <fullName evidence="5">FxsA</fullName>
    </recommendedName>
</protein>
<dbReference type="InterPro" id="IPR007313">
    <property type="entry name" value="FxsA"/>
</dbReference>
<keyword evidence="2" id="KW-1133">Transmembrane helix</keyword>
<comment type="caution">
    <text evidence="3">The sequence shown here is derived from an EMBL/GenBank/DDBJ whole genome shotgun (WGS) entry which is preliminary data.</text>
</comment>
<evidence type="ECO:0000256" key="2">
    <source>
        <dbReference type="SAM" id="Phobius"/>
    </source>
</evidence>
<feature type="transmembrane region" description="Helical" evidence="2">
    <location>
        <begin position="68"/>
        <end position="94"/>
    </location>
</feature>
<dbReference type="PANTHER" id="PTHR35335:SF1">
    <property type="entry name" value="UPF0716 PROTEIN FXSA"/>
    <property type="match status" value="1"/>
</dbReference>
<keyword evidence="2" id="KW-0472">Membrane</keyword>
<feature type="compositionally biased region" description="Basic and acidic residues" evidence="1">
    <location>
        <begin position="168"/>
        <end position="178"/>
    </location>
</feature>
<name>A0A269PEC5_9CORY</name>
<gene>
    <name evidence="3" type="ORF">CIG21_05405</name>
</gene>
<feature type="region of interest" description="Disordered" evidence="1">
    <location>
        <begin position="168"/>
        <end position="194"/>
    </location>
</feature>
<evidence type="ECO:0008006" key="5">
    <source>
        <dbReference type="Google" id="ProtNLM"/>
    </source>
</evidence>
<organism evidence="3 4">
    <name type="scientific">Corynebacterium hadale</name>
    <dbReference type="NCBI Taxonomy" id="2026255"/>
    <lineage>
        <taxon>Bacteria</taxon>
        <taxon>Bacillati</taxon>
        <taxon>Actinomycetota</taxon>
        <taxon>Actinomycetes</taxon>
        <taxon>Mycobacteriales</taxon>
        <taxon>Corynebacteriaceae</taxon>
        <taxon>Corynebacterium</taxon>
    </lineage>
</organism>
<evidence type="ECO:0000313" key="3">
    <source>
        <dbReference type="EMBL" id="PAJ70275.1"/>
    </source>
</evidence>
<dbReference type="EMBL" id="NQMQ01000010">
    <property type="protein sequence ID" value="PAJ70275.1"/>
    <property type="molecule type" value="Genomic_DNA"/>
</dbReference>
<dbReference type="Proteomes" id="UP000215771">
    <property type="component" value="Unassembled WGS sequence"/>
</dbReference>
<dbReference type="NCBIfam" id="NF008528">
    <property type="entry name" value="PRK11463.1-2"/>
    <property type="match status" value="1"/>
</dbReference>
<evidence type="ECO:0000313" key="4">
    <source>
        <dbReference type="Proteomes" id="UP000215771"/>
    </source>
</evidence>
<evidence type="ECO:0000256" key="1">
    <source>
        <dbReference type="SAM" id="MobiDB-lite"/>
    </source>
</evidence>
<keyword evidence="2" id="KW-0812">Transmembrane</keyword>
<dbReference type="Pfam" id="PF04186">
    <property type="entry name" value="FxsA"/>
    <property type="match status" value="1"/>
</dbReference>